<dbReference type="eggNOG" id="KOG1001">
    <property type="taxonomic scope" value="Eukaryota"/>
</dbReference>
<reference evidence="10 11" key="1">
    <citation type="journal article" date="2010" name="Nature">
        <title>Comparative genomics reveals mobile pathogenicity chromosomes in Fusarium.</title>
        <authorList>
            <person name="Ma L.J."/>
            <person name="van der Does H.C."/>
            <person name="Borkovich K.A."/>
            <person name="Coleman J.J."/>
            <person name="Daboussi M.J."/>
            <person name="Di Pietro A."/>
            <person name="Dufresne M."/>
            <person name="Freitag M."/>
            <person name="Grabherr M."/>
            <person name="Henrissat B."/>
            <person name="Houterman P.M."/>
            <person name="Kang S."/>
            <person name="Shim W.B."/>
            <person name="Woloshuk C."/>
            <person name="Xie X."/>
            <person name="Xu J.R."/>
            <person name="Antoniw J."/>
            <person name="Baker S.E."/>
            <person name="Bluhm B.H."/>
            <person name="Breakspear A."/>
            <person name="Brown D.W."/>
            <person name="Butchko R.A."/>
            <person name="Chapman S."/>
            <person name="Coulson R."/>
            <person name="Coutinho P.M."/>
            <person name="Danchin E.G."/>
            <person name="Diener A."/>
            <person name="Gale L.R."/>
            <person name="Gardiner D.M."/>
            <person name="Goff S."/>
            <person name="Hammond-Kosack K.E."/>
            <person name="Hilburn K."/>
            <person name="Hua-Van A."/>
            <person name="Jonkers W."/>
            <person name="Kazan K."/>
            <person name="Kodira C.D."/>
            <person name="Koehrsen M."/>
            <person name="Kumar L."/>
            <person name="Lee Y.H."/>
            <person name="Li L."/>
            <person name="Manners J.M."/>
            <person name="Miranda-Saavedra D."/>
            <person name="Mukherjee M."/>
            <person name="Park G."/>
            <person name="Park J."/>
            <person name="Park S.Y."/>
            <person name="Proctor R.H."/>
            <person name="Regev A."/>
            <person name="Ruiz-Roldan M.C."/>
            <person name="Sain D."/>
            <person name="Sakthikumar S."/>
            <person name="Sykes S."/>
            <person name="Schwartz D.C."/>
            <person name="Turgeon B.G."/>
            <person name="Wapinski I."/>
            <person name="Yoder O."/>
            <person name="Young S."/>
            <person name="Zeng Q."/>
            <person name="Zhou S."/>
            <person name="Galagan J."/>
            <person name="Cuomo C.A."/>
            <person name="Kistler H.C."/>
            <person name="Rep M."/>
        </authorList>
    </citation>
    <scope>NUCLEOTIDE SEQUENCE [LARGE SCALE GENOMIC DNA]</scope>
    <source>
        <strain evidence="11">M3125 / FGSC 7600</strain>
    </source>
</reference>
<dbReference type="InterPro" id="IPR017907">
    <property type="entry name" value="Znf_RING_CS"/>
</dbReference>
<dbReference type="GO" id="GO:0006281">
    <property type="term" value="P:DNA repair"/>
    <property type="evidence" value="ECO:0007669"/>
    <property type="project" value="TreeGrafter"/>
</dbReference>
<dbReference type="AlphaFoldDB" id="W7MF84"/>
<dbReference type="STRING" id="334819.W7MF84"/>
<evidence type="ECO:0000256" key="3">
    <source>
        <dbReference type="ARBA" id="ARBA00022741"/>
    </source>
</evidence>
<dbReference type="Pfam" id="PF00271">
    <property type="entry name" value="Helicase_C"/>
    <property type="match status" value="1"/>
</dbReference>
<dbReference type="GO" id="GO:0004386">
    <property type="term" value="F:helicase activity"/>
    <property type="evidence" value="ECO:0007669"/>
    <property type="project" value="UniProtKB-KW"/>
</dbReference>
<keyword evidence="11" id="KW-1185">Reference proteome</keyword>
<dbReference type="SUPFAM" id="SSF52540">
    <property type="entry name" value="P-loop containing nucleoside triphosphate hydrolases"/>
    <property type="match status" value="1"/>
</dbReference>
<dbReference type="CDD" id="cd18793">
    <property type="entry name" value="SF2_C_SNF"/>
    <property type="match status" value="1"/>
</dbReference>
<keyword evidence="5" id="KW-0378">Hydrolase</keyword>
<evidence type="ECO:0000256" key="2">
    <source>
        <dbReference type="ARBA" id="ARBA00022723"/>
    </source>
</evidence>
<comment type="similarity">
    <text evidence="1">Belongs to the SNF2/RAD54 helicase family.</text>
</comment>
<evidence type="ECO:0000313" key="11">
    <source>
        <dbReference type="Proteomes" id="UP000009096"/>
    </source>
</evidence>
<sequence>MAELLALAANENRVKDIKCALCRKKTPPTNPVQSSNCEHIYCKDCLFIATSGLTKMGRPRVPPQCRIPGCSPKLGMGQEVKTPECIDKAVKAIKGFKEPGRDSIGTRWTGGPKDMATFFRAVCGREDIDYDPVKMPLSSKVKAVLAVMLTWMQEAPDDKTIIYVQWTRTAKSLGCVLESMGIEFLYYNRMASKSQKARALDEFANNPEIKILVSSMKCGGQSLNLQMANRVIITDEWWNKAVEEQAFKRVYRTGQLKETHLVRIMAKDTIDERIIMLQDAKEEIIRAALQDGELQPNFSNYLQLQMLFSEKDKQTLISEMEQETRAKQAKQ</sequence>
<dbReference type="InterPro" id="IPR013083">
    <property type="entry name" value="Znf_RING/FYVE/PHD"/>
</dbReference>
<evidence type="ECO:0000256" key="7">
    <source>
        <dbReference type="ARBA" id="ARBA00022833"/>
    </source>
</evidence>
<dbReference type="OrthoDB" id="448448at2759"/>
<keyword evidence="7" id="KW-0862">Zinc</keyword>
<dbReference type="GO" id="GO:0005524">
    <property type="term" value="F:ATP binding"/>
    <property type="evidence" value="ECO:0007669"/>
    <property type="project" value="UniProtKB-KW"/>
</dbReference>
<evidence type="ECO:0000256" key="6">
    <source>
        <dbReference type="ARBA" id="ARBA00022806"/>
    </source>
</evidence>
<accession>W7MF84</accession>
<proteinExistence type="inferred from homology"/>
<evidence type="ECO:0000256" key="5">
    <source>
        <dbReference type="ARBA" id="ARBA00022801"/>
    </source>
</evidence>
<keyword evidence="3" id="KW-0547">Nucleotide-binding</keyword>
<evidence type="ECO:0000259" key="9">
    <source>
        <dbReference type="PROSITE" id="PS51194"/>
    </source>
</evidence>
<dbReference type="Proteomes" id="UP000009096">
    <property type="component" value="Chromosome 7"/>
</dbReference>
<dbReference type="GO" id="GO:0008270">
    <property type="term" value="F:zinc ion binding"/>
    <property type="evidence" value="ECO:0007669"/>
    <property type="project" value="UniProtKB-KW"/>
</dbReference>
<dbReference type="PROSITE" id="PS00518">
    <property type="entry name" value="ZF_RING_1"/>
    <property type="match status" value="1"/>
</dbReference>
<keyword evidence="4" id="KW-0863">Zinc-finger</keyword>
<dbReference type="GO" id="GO:0016787">
    <property type="term" value="F:hydrolase activity"/>
    <property type="evidence" value="ECO:0007669"/>
    <property type="project" value="UniProtKB-KW"/>
</dbReference>
<dbReference type="SUPFAM" id="SSF57850">
    <property type="entry name" value="RING/U-box"/>
    <property type="match status" value="1"/>
</dbReference>
<protein>
    <recommendedName>
        <fullName evidence="9">Helicase C-terminal domain-containing protein</fullName>
    </recommendedName>
</protein>
<dbReference type="KEGG" id="fvr:FVEG_06781"/>
<keyword evidence="2" id="KW-0479">Metal-binding</keyword>
<dbReference type="InterPro" id="IPR027417">
    <property type="entry name" value="P-loop_NTPase"/>
</dbReference>
<feature type="domain" description="Helicase C-terminal" evidence="9">
    <location>
        <begin position="144"/>
        <end position="302"/>
    </location>
</feature>
<dbReference type="InterPro" id="IPR050628">
    <property type="entry name" value="SNF2_RAD54_helicase_TF"/>
</dbReference>
<evidence type="ECO:0000256" key="8">
    <source>
        <dbReference type="ARBA" id="ARBA00022840"/>
    </source>
</evidence>
<dbReference type="Gene3D" id="3.30.40.10">
    <property type="entry name" value="Zinc/RING finger domain, C3HC4 (zinc finger)"/>
    <property type="match status" value="1"/>
</dbReference>
<dbReference type="SMART" id="SM00490">
    <property type="entry name" value="HELICc"/>
    <property type="match status" value="1"/>
</dbReference>
<evidence type="ECO:0000256" key="4">
    <source>
        <dbReference type="ARBA" id="ARBA00022771"/>
    </source>
</evidence>
<dbReference type="GeneID" id="30064647"/>
<keyword evidence="6" id="KW-0347">Helicase</keyword>
<gene>
    <name evidence="10" type="ORF">FVEG_06781</name>
</gene>
<dbReference type="RefSeq" id="XP_018752416.1">
    <property type="nucleotide sequence ID" value="XM_018895194.1"/>
</dbReference>
<keyword evidence="8" id="KW-0067">ATP-binding</keyword>
<dbReference type="Gene3D" id="3.40.50.300">
    <property type="entry name" value="P-loop containing nucleotide triphosphate hydrolases"/>
    <property type="match status" value="1"/>
</dbReference>
<dbReference type="PANTHER" id="PTHR45626">
    <property type="entry name" value="TRANSCRIPTION TERMINATION FACTOR 2-RELATED"/>
    <property type="match status" value="1"/>
</dbReference>
<dbReference type="EMBL" id="DS022249">
    <property type="protein sequence ID" value="EWG46225.1"/>
    <property type="molecule type" value="Genomic_DNA"/>
</dbReference>
<evidence type="ECO:0000313" key="10">
    <source>
        <dbReference type="EMBL" id="EWG46225.1"/>
    </source>
</evidence>
<dbReference type="PANTHER" id="PTHR45626:SF17">
    <property type="entry name" value="HELICASE-LIKE TRANSCRIPTION FACTOR"/>
    <property type="match status" value="1"/>
</dbReference>
<dbReference type="GO" id="GO:0005634">
    <property type="term" value="C:nucleus"/>
    <property type="evidence" value="ECO:0007669"/>
    <property type="project" value="TreeGrafter"/>
</dbReference>
<name>W7MF84_GIBM7</name>
<dbReference type="GO" id="GO:0008094">
    <property type="term" value="F:ATP-dependent activity, acting on DNA"/>
    <property type="evidence" value="ECO:0007669"/>
    <property type="project" value="TreeGrafter"/>
</dbReference>
<organism evidence="10 11">
    <name type="scientific">Gibberella moniliformis (strain M3125 / FGSC 7600)</name>
    <name type="common">Maize ear and stalk rot fungus</name>
    <name type="synonym">Fusarium verticillioides</name>
    <dbReference type="NCBI Taxonomy" id="334819"/>
    <lineage>
        <taxon>Eukaryota</taxon>
        <taxon>Fungi</taxon>
        <taxon>Dikarya</taxon>
        <taxon>Ascomycota</taxon>
        <taxon>Pezizomycotina</taxon>
        <taxon>Sordariomycetes</taxon>
        <taxon>Hypocreomycetidae</taxon>
        <taxon>Hypocreales</taxon>
        <taxon>Nectriaceae</taxon>
        <taxon>Fusarium</taxon>
        <taxon>Fusarium fujikuroi species complex</taxon>
    </lineage>
</organism>
<dbReference type="EMBL" id="CM000584">
    <property type="protein sequence ID" value="EWG46225.1"/>
    <property type="molecule type" value="Genomic_DNA"/>
</dbReference>
<dbReference type="PROSITE" id="PS51194">
    <property type="entry name" value="HELICASE_CTER"/>
    <property type="match status" value="1"/>
</dbReference>
<dbReference type="InterPro" id="IPR001650">
    <property type="entry name" value="Helicase_C-like"/>
</dbReference>
<evidence type="ECO:0000256" key="1">
    <source>
        <dbReference type="ARBA" id="ARBA00007025"/>
    </source>
</evidence>
<dbReference type="InterPro" id="IPR049730">
    <property type="entry name" value="SNF2/RAD54-like_C"/>
</dbReference>
<dbReference type="VEuPathDB" id="FungiDB:FVEG_06781"/>